<evidence type="ECO:0000259" key="9">
    <source>
        <dbReference type="SMART" id="SM00382"/>
    </source>
</evidence>
<dbReference type="SUPFAM" id="SSF52540">
    <property type="entry name" value="P-loop containing nucleoside triphosphate hydrolases"/>
    <property type="match status" value="1"/>
</dbReference>
<dbReference type="InterPro" id="IPR004605">
    <property type="entry name" value="DNA_helicase_Holl-junc_RuvB"/>
</dbReference>
<dbReference type="GO" id="GO:0006281">
    <property type="term" value="P:DNA repair"/>
    <property type="evidence" value="ECO:0007669"/>
    <property type="project" value="UniProtKB-KW"/>
</dbReference>
<evidence type="ECO:0000256" key="8">
    <source>
        <dbReference type="ARBA" id="ARBA00023204"/>
    </source>
</evidence>
<dbReference type="InterPro" id="IPR027417">
    <property type="entry name" value="P-loop_NTPase"/>
</dbReference>
<comment type="caution">
    <text evidence="10">The sequence shown here is derived from an EMBL/GenBank/DDBJ whole genome shotgun (WGS) entry which is preliminary data.</text>
</comment>
<sequence>MEIKKINTDKLLNINHTWRPDKFDEFIGQEHIKWVVKTAIESWKKRKWHMGHILFSGPSGFGKTTMAHIISKQGQVNIKAVTGYAITKPSEIISILNTLENWDILFIDEIHRLKPNIEEVLYIAMEDFVIDMVMPEGGNVRIPINPFTLIGATTKSESLSQPIKNRFVYHFHFMEYTQSEKEIIIKKYLDKYEIRTSNEIIRKISEKVDAVPREIHNLCIKIRDFVITESQDKTLTDSLREQFLKHSQIDEGGMTPLHAKYLEILEKADRPMGVKAIAVQLGINEKAVEEDVEPLLLKLGKIEKSWAGRILIS</sequence>
<evidence type="ECO:0000256" key="6">
    <source>
        <dbReference type="ARBA" id="ARBA00023125"/>
    </source>
</evidence>
<dbReference type="InterPro" id="IPR036388">
    <property type="entry name" value="WH-like_DNA-bd_sf"/>
</dbReference>
<dbReference type="SMART" id="SM00382">
    <property type="entry name" value="AAA"/>
    <property type="match status" value="1"/>
</dbReference>
<evidence type="ECO:0000256" key="5">
    <source>
        <dbReference type="ARBA" id="ARBA00022840"/>
    </source>
</evidence>
<evidence type="ECO:0000256" key="2">
    <source>
        <dbReference type="ARBA" id="ARBA00022741"/>
    </source>
</evidence>
<reference evidence="10" key="1">
    <citation type="journal article" date="2012" name="Science">
        <title>Fermentation, hydrogen, and sulfur metabolism in multiple uncultivated bacterial phyla.</title>
        <authorList>
            <person name="Wrighton K.C."/>
            <person name="Thomas B.C."/>
            <person name="Sharon I."/>
            <person name="Miller C.S."/>
            <person name="Castelle C.J."/>
            <person name="VerBerkmoes N.C."/>
            <person name="Wilkins M.J."/>
            <person name="Hettich R.L."/>
            <person name="Lipton M.S."/>
            <person name="Williams K.H."/>
            <person name="Long P.E."/>
            <person name="Banfield J.F."/>
        </authorList>
    </citation>
    <scope>NUCLEOTIDE SEQUENCE [LARGE SCALE GENOMIC DNA]</scope>
</reference>
<keyword evidence="2" id="KW-0547">Nucleotide-binding</keyword>
<proteinExistence type="predicted"/>
<dbReference type="Gene3D" id="1.10.8.60">
    <property type="match status" value="1"/>
</dbReference>
<dbReference type="EMBL" id="AMFJ01036016">
    <property type="protein sequence ID" value="EKD25646.1"/>
    <property type="molecule type" value="Genomic_DNA"/>
</dbReference>
<dbReference type="InterPro" id="IPR036390">
    <property type="entry name" value="WH_DNA-bd_sf"/>
</dbReference>
<name>K1XKD5_9BACT</name>
<evidence type="ECO:0000256" key="4">
    <source>
        <dbReference type="ARBA" id="ARBA00022801"/>
    </source>
</evidence>
<dbReference type="InterPro" id="IPR008823">
    <property type="entry name" value="RuvB_wg_C"/>
</dbReference>
<keyword evidence="6" id="KW-0238">DNA-binding</keyword>
<keyword evidence="3" id="KW-0227">DNA damage</keyword>
<dbReference type="CDD" id="cd00009">
    <property type="entry name" value="AAA"/>
    <property type="match status" value="1"/>
</dbReference>
<evidence type="ECO:0000256" key="7">
    <source>
        <dbReference type="ARBA" id="ARBA00023172"/>
    </source>
</evidence>
<dbReference type="InterPro" id="IPR008824">
    <property type="entry name" value="RuvB-like_N"/>
</dbReference>
<dbReference type="GO" id="GO:0003677">
    <property type="term" value="F:DNA binding"/>
    <property type="evidence" value="ECO:0007669"/>
    <property type="project" value="UniProtKB-KW"/>
</dbReference>
<accession>K1XKD5</accession>
<dbReference type="Gene3D" id="3.40.50.300">
    <property type="entry name" value="P-loop containing nucleotide triphosphate hydrolases"/>
    <property type="match status" value="1"/>
</dbReference>
<keyword evidence="4" id="KW-0378">Hydrolase</keyword>
<dbReference type="SUPFAM" id="SSF46785">
    <property type="entry name" value="Winged helix' DNA-binding domain"/>
    <property type="match status" value="1"/>
</dbReference>
<dbReference type="InterPro" id="IPR003593">
    <property type="entry name" value="AAA+_ATPase"/>
</dbReference>
<dbReference type="GO" id="GO:0005524">
    <property type="term" value="F:ATP binding"/>
    <property type="evidence" value="ECO:0007669"/>
    <property type="project" value="UniProtKB-KW"/>
</dbReference>
<dbReference type="Gene3D" id="1.10.10.10">
    <property type="entry name" value="Winged helix-like DNA-binding domain superfamily/Winged helix DNA-binding domain"/>
    <property type="match status" value="1"/>
</dbReference>
<keyword evidence="8" id="KW-0234">DNA repair</keyword>
<dbReference type="PANTHER" id="PTHR42848:SF1">
    <property type="entry name" value="HOLLIDAY JUNCTION BRANCH MIGRATION COMPLEX SUBUNIT RUVB"/>
    <property type="match status" value="1"/>
</dbReference>
<dbReference type="Pfam" id="PF05496">
    <property type="entry name" value="RuvB_N"/>
    <property type="match status" value="1"/>
</dbReference>
<dbReference type="GO" id="GO:0016787">
    <property type="term" value="F:hydrolase activity"/>
    <property type="evidence" value="ECO:0007669"/>
    <property type="project" value="UniProtKB-KW"/>
</dbReference>
<dbReference type="AlphaFoldDB" id="K1XKD5"/>
<dbReference type="Pfam" id="PF05491">
    <property type="entry name" value="WHD_RuvB"/>
    <property type="match status" value="1"/>
</dbReference>
<dbReference type="GO" id="GO:0006310">
    <property type="term" value="P:DNA recombination"/>
    <property type="evidence" value="ECO:0007669"/>
    <property type="project" value="UniProtKB-KW"/>
</dbReference>
<gene>
    <name evidence="10" type="ORF">ACD_80C00009G0006</name>
</gene>
<keyword evidence="7" id="KW-0233">DNA recombination</keyword>
<organism evidence="10">
    <name type="scientific">uncultured bacterium</name>
    <name type="common">gcode 4</name>
    <dbReference type="NCBI Taxonomy" id="1234023"/>
    <lineage>
        <taxon>Bacteria</taxon>
        <taxon>environmental samples</taxon>
    </lineage>
</organism>
<protein>
    <submittedName>
        <fullName evidence="10">Holliday junction ATP-dependent DNA helicase ruvB</fullName>
    </submittedName>
</protein>
<evidence type="ECO:0000256" key="3">
    <source>
        <dbReference type="ARBA" id="ARBA00022763"/>
    </source>
</evidence>
<dbReference type="GO" id="GO:0009378">
    <property type="term" value="F:four-way junction helicase activity"/>
    <property type="evidence" value="ECO:0007669"/>
    <property type="project" value="InterPro"/>
</dbReference>
<evidence type="ECO:0000313" key="10">
    <source>
        <dbReference type="EMBL" id="EKD25646.1"/>
    </source>
</evidence>
<dbReference type="PANTHER" id="PTHR42848">
    <property type="match status" value="1"/>
</dbReference>
<keyword evidence="5" id="KW-0067">ATP-binding</keyword>
<evidence type="ECO:0000256" key="1">
    <source>
        <dbReference type="ARBA" id="ARBA00022490"/>
    </source>
</evidence>
<keyword evidence="10" id="KW-0347">Helicase</keyword>
<feature type="domain" description="AAA+ ATPase" evidence="9">
    <location>
        <begin position="49"/>
        <end position="189"/>
    </location>
</feature>
<keyword evidence="1" id="KW-0963">Cytoplasm</keyword>